<dbReference type="EMBL" id="SJPW01000005">
    <property type="protein sequence ID" value="TWU51023.1"/>
    <property type="molecule type" value="Genomic_DNA"/>
</dbReference>
<evidence type="ECO:0000313" key="2">
    <source>
        <dbReference type="EMBL" id="TWU51023.1"/>
    </source>
</evidence>
<dbReference type="RefSeq" id="WP_146459679.1">
    <property type="nucleotide sequence ID" value="NZ_SJPW01000005.1"/>
</dbReference>
<evidence type="ECO:0000256" key="1">
    <source>
        <dbReference type="SAM" id="Phobius"/>
    </source>
</evidence>
<dbReference type="GO" id="GO:0031625">
    <property type="term" value="F:ubiquitin protein ligase binding"/>
    <property type="evidence" value="ECO:0007669"/>
    <property type="project" value="TreeGrafter"/>
</dbReference>
<keyword evidence="3" id="KW-1185">Reference proteome</keyword>
<dbReference type="PANTHER" id="PTHR11188">
    <property type="entry name" value="ARRESTIN DOMAIN CONTAINING PROTEIN"/>
    <property type="match status" value="1"/>
</dbReference>
<dbReference type="AlphaFoldDB" id="A0A5C6EMR7"/>
<accession>A0A5C6EMR7</accession>
<reference evidence="2 3" key="1">
    <citation type="submission" date="2019-02" db="EMBL/GenBank/DDBJ databases">
        <title>Deep-cultivation of Planctomycetes and their phenomic and genomic characterization uncovers novel biology.</title>
        <authorList>
            <person name="Wiegand S."/>
            <person name="Jogler M."/>
            <person name="Boedeker C."/>
            <person name="Pinto D."/>
            <person name="Vollmers J."/>
            <person name="Rivas-Marin E."/>
            <person name="Kohn T."/>
            <person name="Peeters S.H."/>
            <person name="Heuer A."/>
            <person name="Rast P."/>
            <person name="Oberbeckmann S."/>
            <person name="Bunk B."/>
            <person name="Jeske O."/>
            <person name="Meyerdierks A."/>
            <person name="Storesund J.E."/>
            <person name="Kallscheuer N."/>
            <person name="Luecker S."/>
            <person name="Lage O.M."/>
            <person name="Pohl T."/>
            <person name="Merkel B.J."/>
            <person name="Hornburger P."/>
            <person name="Mueller R.-W."/>
            <person name="Bruemmer F."/>
            <person name="Labrenz M."/>
            <person name="Spormann A.M."/>
            <person name="Op Den Camp H."/>
            <person name="Overmann J."/>
            <person name="Amann R."/>
            <person name="Jetten M.S.M."/>
            <person name="Mascher T."/>
            <person name="Medema M.H."/>
            <person name="Devos D.P."/>
            <person name="Kaster A.-K."/>
            <person name="Ovreas L."/>
            <person name="Rohde M."/>
            <person name="Galperin M.Y."/>
            <person name="Jogler C."/>
        </authorList>
    </citation>
    <scope>NUCLEOTIDE SEQUENCE [LARGE SCALE GENOMIC DNA]</scope>
    <source>
        <strain evidence="2 3">Poly51</strain>
    </source>
</reference>
<protein>
    <recommendedName>
        <fullName evidence="4">Arrestin-like N-terminal domain-containing protein</fullName>
    </recommendedName>
</protein>
<gene>
    <name evidence="2" type="ORF">Poly51_43170</name>
</gene>
<sequence length="460" mass="49845">MAKCDLSIELDDPSGVVGGGGKISGVVRVLATADVQCSGLEVNSVWKTHGRGNVATGTAGSSTLFEGKWQAGDQNEYRFELPVANWPPTYHGFHLNVDHYVEARAKVPWSFDPKASVAFVMQPTCGAEGLPEAKAAQVNKIVAWIITITVLSVFAGVGFAVLRNFGVFGYVFMLVPVAGVVYWLVRKVLPQWVLGAVECSLASDVVAPGDAVTGELVVEPRKNVSIGAVSINLTAAERCVSGSGSNQTTHRHTVFDESISLGDATTFRAGQTYRFPISFSLPADAAYTISLTNNELMWTADARIDIPRWPDWTKSMRIRVVPTGKPIERASESSGPTNVIPPEPEPSGGEITFAETARHVFAVRDDRSQVEMLVEAVTGMAFDIEAEIERRLLYAGDEDPHVYKNGFAVWAKVPDPPLPLVLYVPHDLGDEFEQAGRGLWRGKGSIVGWDSLHGRLQIKL</sequence>
<keyword evidence="1" id="KW-0812">Transmembrane</keyword>
<dbReference type="InterPro" id="IPR050357">
    <property type="entry name" value="Arrestin_domain-protein"/>
</dbReference>
<dbReference type="InterPro" id="IPR009776">
    <property type="entry name" value="Spore_0_M"/>
</dbReference>
<dbReference type="PANTHER" id="PTHR11188:SF17">
    <property type="entry name" value="FI21816P1"/>
    <property type="match status" value="1"/>
</dbReference>
<comment type="caution">
    <text evidence="2">The sequence shown here is derived from an EMBL/GenBank/DDBJ whole genome shotgun (WGS) entry which is preliminary data.</text>
</comment>
<keyword evidence="1" id="KW-1133">Transmembrane helix</keyword>
<feature type="transmembrane region" description="Helical" evidence="1">
    <location>
        <begin position="141"/>
        <end position="161"/>
    </location>
</feature>
<proteinExistence type="predicted"/>
<organism evidence="2 3">
    <name type="scientific">Rubripirellula tenax</name>
    <dbReference type="NCBI Taxonomy" id="2528015"/>
    <lineage>
        <taxon>Bacteria</taxon>
        <taxon>Pseudomonadati</taxon>
        <taxon>Planctomycetota</taxon>
        <taxon>Planctomycetia</taxon>
        <taxon>Pirellulales</taxon>
        <taxon>Pirellulaceae</taxon>
        <taxon>Rubripirellula</taxon>
    </lineage>
</organism>
<dbReference type="GO" id="GO:0070086">
    <property type="term" value="P:ubiquitin-dependent endocytosis"/>
    <property type="evidence" value="ECO:0007669"/>
    <property type="project" value="TreeGrafter"/>
</dbReference>
<feature type="transmembrane region" description="Helical" evidence="1">
    <location>
        <begin position="167"/>
        <end position="185"/>
    </location>
</feature>
<dbReference type="Pfam" id="PF07070">
    <property type="entry name" value="Spo0M"/>
    <property type="match status" value="1"/>
</dbReference>
<evidence type="ECO:0008006" key="4">
    <source>
        <dbReference type="Google" id="ProtNLM"/>
    </source>
</evidence>
<evidence type="ECO:0000313" key="3">
    <source>
        <dbReference type="Proteomes" id="UP000318288"/>
    </source>
</evidence>
<dbReference type="OrthoDB" id="263784at2"/>
<dbReference type="Gene3D" id="2.60.40.640">
    <property type="match status" value="2"/>
</dbReference>
<name>A0A5C6EMR7_9BACT</name>
<dbReference type="GO" id="GO:0005886">
    <property type="term" value="C:plasma membrane"/>
    <property type="evidence" value="ECO:0007669"/>
    <property type="project" value="TreeGrafter"/>
</dbReference>
<dbReference type="GO" id="GO:0030674">
    <property type="term" value="F:protein-macromolecule adaptor activity"/>
    <property type="evidence" value="ECO:0007669"/>
    <property type="project" value="TreeGrafter"/>
</dbReference>
<dbReference type="GO" id="GO:0005829">
    <property type="term" value="C:cytosol"/>
    <property type="evidence" value="ECO:0007669"/>
    <property type="project" value="TreeGrafter"/>
</dbReference>
<keyword evidence="1" id="KW-0472">Membrane</keyword>
<dbReference type="Proteomes" id="UP000318288">
    <property type="component" value="Unassembled WGS sequence"/>
</dbReference>
<dbReference type="InterPro" id="IPR014752">
    <property type="entry name" value="Arrestin-like_C"/>
</dbReference>